<dbReference type="EMBL" id="CAFBOL010000028">
    <property type="protein sequence ID" value="CAB4988366.1"/>
    <property type="molecule type" value="Genomic_DNA"/>
</dbReference>
<evidence type="ECO:0000259" key="1">
    <source>
        <dbReference type="PROSITE" id="PS51160"/>
    </source>
</evidence>
<dbReference type="PANTHER" id="PTHR47268">
    <property type="entry name" value="ACYLPHOSPHATASE"/>
    <property type="match status" value="1"/>
</dbReference>
<evidence type="ECO:0000313" key="3">
    <source>
        <dbReference type="EMBL" id="CAB4727079.1"/>
    </source>
</evidence>
<dbReference type="InterPro" id="IPR036046">
    <property type="entry name" value="Acylphosphatase-like_dom_sf"/>
</dbReference>
<dbReference type="EMBL" id="CAESGF010000014">
    <property type="protein sequence ID" value="CAB4364539.1"/>
    <property type="molecule type" value="Genomic_DNA"/>
</dbReference>
<dbReference type="PANTHER" id="PTHR47268:SF4">
    <property type="entry name" value="ACYLPHOSPHATASE"/>
    <property type="match status" value="1"/>
</dbReference>
<dbReference type="GO" id="GO:0003998">
    <property type="term" value="F:acylphosphatase activity"/>
    <property type="evidence" value="ECO:0007669"/>
    <property type="project" value="InterPro"/>
</dbReference>
<dbReference type="PROSITE" id="PS00151">
    <property type="entry name" value="ACYLPHOSPHATASE_2"/>
    <property type="match status" value="1"/>
</dbReference>
<evidence type="ECO:0000313" key="5">
    <source>
        <dbReference type="EMBL" id="CAB4941074.1"/>
    </source>
</evidence>
<evidence type="ECO:0000313" key="6">
    <source>
        <dbReference type="EMBL" id="CAB4988366.1"/>
    </source>
</evidence>
<reference evidence="4" key="1">
    <citation type="submission" date="2020-05" db="EMBL/GenBank/DDBJ databases">
        <authorList>
            <person name="Chiriac C."/>
            <person name="Salcher M."/>
            <person name="Ghai R."/>
            <person name="Kavagutti S V."/>
        </authorList>
    </citation>
    <scope>NUCLEOTIDE SEQUENCE</scope>
</reference>
<protein>
    <submittedName>
        <fullName evidence="4">Unannotated protein</fullName>
    </submittedName>
</protein>
<sequence length="81" mass="8964">MRGKVHGVWFRDSCRRMAIDQGVAGWVRNRMDGTVEAVFEGPIEAVARCVSWCRAGPPRAEVDGIDVREDPAEGTSGFSIW</sequence>
<dbReference type="PROSITE" id="PS51160">
    <property type="entry name" value="ACYLPHOSPHATASE_3"/>
    <property type="match status" value="1"/>
</dbReference>
<organism evidence="4">
    <name type="scientific">freshwater metagenome</name>
    <dbReference type="NCBI Taxonomy" id="449393"/>
    <lineage>
        <taxon>unclassified sequences</taxon>
        <taxon>metagenomes</taxon>
        <taxon>ecological metagenomes</taxon>
    </lineage>
</organism>
<accession>A0A6J7C8M4</accession>
<proteinExistence type="predicted"/>
<dbReference type="Pfam" id="PF00708">
    <property type="entry name" value="Acylphosphatase"/>
    <property type="match status" value="1"/>
</dbReference>
<dbReference type="Gene3D" id="3.30.70.100">
    <property type="match status" value="1"/>
</dbReference>
<dbReference type="EMBL" id="CAFBMT010000012">
    <property type="protein sequence ID" value="CAB4941074.1"/>
    <property type="molecule type" value="Genomic_DNA"/>
</dbReference>
<evidence type="ECO:0000313" key="2">
    <source>
        <dbReference type="EMBL" id="CAB4364539.1"/>
    </source>
</evidence>
<dbReference type="InterPro" id="IPR017968">
    <property type="entry name" value="Acylphosphatase_CS"/>
</dbReference>
<feature type="domain" description="Acylphosphatase-like" evidence="1">
    <location>
        <begin position="1"/>
        <end position="81"/>
    </location>
</feature>
<dbReference type="SUPFAM" id="SSF54975">
    <property type="entry name" value="Acylphosphatase/BLUF domain-like"/>
    <property type="match status" value="1"/>
</dbReference>
<gene>
    <name evidence="3" type="ORF">UFOPK2656_01851</name>
    <name evidence="4" type="ORF">UFOPK3267_02791</name>
    <name evidence="5" type="ORF">UFOPK3651_02173</name>
    <name evidence="6" type="ORF">UFOPK3931_01303</name>
    <name evidence="2" type="ORF">UFOPK4189_02299</name>
</gene>
<name>A0A6J7C8M4_9ZZZZ</name>
<evidence type="ECO:0000313" key="4">
    <source>
        <dbReference type="EMBL" id="CAB4853264.1"/>
    </source>
</evidence>
<dbReference type="AlphaFoldDB" id="A0A6J7C8M4"/>
<dbReference type="EMBL" id="CAFBIY010000225">
    <property type="protein sequence ID" value="CAB4853264.1"/>
    <property type="molecule type" value="Genomic_DNA"/>
</dbReference>
<dbReference type="InterPro" id="IPR020456">
    <property type="entry name" value="Acylphosphatase"/>
</dbReference>
<dbReference type="EMBL" id="CAEZYF010000011">
    <property type="protein sequence ID" value="CAB4727079.1"/>
    <property type="molecule type" value="Genomic_DNA"/>
</dbReference>
<dbReference type="InterPro" id="IPR001792">
    <property type="entry name" value="Acylphosphatase-like_dom"/>
</dbReference>